<keyword evidence="5 6" id="KW-0819">tRNA processing</keyword>
<dbReference type="GO" id="GO:0030488">
    <property type="term" value="P:tRNA methylation"/>
    <property type="evidence" value="ECO:0007669"/>
    <property type="project" value="UniProtKB-UniRule"/>
</dbReference>
<name>W8P1E1_9EURY</name>
<feature type="binding site" evidence="6">
    <location>
        <position position="134"/>
    </location>
    <ligand>
        <name>S-adenosyl-L-methionine</name>
        <dbReference type="ChEBI" id="CHEBI:59789"/>
    </ligand>
</feature>
<dbReference type="GeneID" id="82171356"/>
<dbReference type="PANTHER" id="PTHR40703">
    <property type="entry name" value="TRNA (PSEUDOURIDINE(54)-N(1))-METHYLTRANSFERASE"/>
    <property type="match status" value="1"/>
</dbReference>
<organism evidence="7 8">
    <name type="scientific">Thermococcus nautili</name>
    <dbReference type="NCBI Taxonomy" id="195522"/>
    <lineage>
        <taxon>Archaea</taxon>
        <taxon>Methanobacteriati</taxon>
        <taxon>Methanobacteriota</taxon>
        <taxon>Thermococci</taxon>
        <taxon>Thermococcales</taxon>
        <taxon>Thermococcaceae</taxon>
        <taxon>Thermococcus</taxon>
    </lineage>
</organism>
<dbReference type="RefSeq" id="WP_042690621.1">
    <property type="nucleotide sequence ID" value="NZ_CP007264.1"/>
</dbReference>
<comment type="caution">
    <text evidence="6">Lacks conserved residue(s) required for the propagation of feature annotation.</text>
</comment>
<protein>
    <recommendedName>
        <fullName evidence="6">tRNA (pseudouridine(54)-N(1))-methyltransferase</fullName>
        <ecNumber evidence="6">2.1.1.257</ecNumber>
    </recommendedName>
</protein>
<evidence type="ECO:0000256" key="6">
    <source>
        <dbReference type="HAMAP-Rule" id="MF_00587"/>
    </source>
</evidence>
<comment type="function">
    <text evidence="6">Specifically catalyzes the N1-methylation of pseudouridine at position 54 (Psi54) in tRNAs.</text>
</comment>
<dbReference type="HOGENOM" id="CLU_107018_0_0_2"/>
<keyword evidence="3 6" id="KW-0808">Transferase</keyword>
<proteinExistence type="inferred from homology"/>
<accession>W8P1E1</accession>
<dbReference type="InterPro" id="IPR007158">
    <property type="entry name" value="TrmY"/>
</dbReference>
<dbReference type="OrthoDB" id="27492at2157"/>
<dbReference type="Gene3D" id="3.40.1280.10">
    <property type="match status" value="1"/>
</dbReference>
<gene>
    <name evidence="6" type="primary">trmY</name>
    <name evidence="7" type="ORF">BD01_0967</name>
</gene>
<comment type="catalytic activity">
    <reaction evidence="6">
        <text>pseudouridine(54) in tRNA + S-adenosyl-L-methionine = N(1)-methylpseudouridine(54) in tRNA + S-adenosyl-L-homocysteine + H(+)</text>
        <dbReference type="Rhea" id="RHEA:55292"/>
        <dbReference type="Rhea" id="RHEA-COMP:14140"/>
        <dbReference type="Rhea" id="RHEA-COMP:14141"/>
        <dbReference type="ChEBI" id="CHEBI:15378"/>
        <dbReference type="ChEBI" id="CHEBI:57856"/>
        <dbReference type="ChEBI" id="CHEBI:59789"/>
        <dbReference type="ChEBI" id="CHEBI:65314"/>
        <dbReference type="ChEBI" id="CHEBI:74890"/>
        <dbReference type="EC" id="2.1.1.257"/>
    </reaction>
</comment>
<keyword evidence="2 6" id="KW-0489">Methyltransferase</keyword>
<dbReference type="InterPro" id="IPR029026">
    <property type="entry name" value="tRNA_m1G_MTases_N"/>
</dbReference>
<reference evidence="7 8" key="1">
    <citation type="submission" date="2014-02" db="EMBL/GenBank/DDBJ databases">
        <title>Genome Sequence of an Hyperthermophilic Archaeon, Thermococcus nautili 30-1, producing viral vesicles.</title>
        <authorList>
            <person name="Oberto J."/>
            <person name="Gaudin M."/>
            <person name="Cossu M."/>
            <person name="Gorlas A."/>
            <person name="Slesarev A."/>
            <person name="Marguet E."/>
            <person name="Forterre P."/>
        </authorList>
    </citation>
    <scope>NUCLEOTIDE SEQUENCE [LARGE SCALE GENOMIC DNA]</scope>
    <source>
        <strain evidence="7 8">30-1</strain>
    </source>
</reference>
<dbReference type="STRING" id="195522.BD01_0967"/>
<dbReference type="PANTHER" id="PTHR40703:SF1">
    <property type="entry name" value="TRNA (PSEUDOURIDINE(54)-N(1))-METHYLTRANSFERASE"/>
    <property type="match status" value="1"/>
</dbReference>
<dbReference type="Proteomes" id="UP000019434">
    <property type="component" value="Chromosome"/>
</dbReference>
<evidence type="ECO:0000256" key="2">
    <source>
        <dbReference type="ARBA" id="ARBA00022603"/>
    </source>
</evidence>
<keyword evidence="8" id="KW-1185">Reference proteome</keyword>
<evidence type="ECO:0000256" key="1">
    <source>
        <dbReference type="ARBA" id="ARBA00022490"/>
    </source>
</evidence>
<dbReference type="CDD" id="cd18087">
    <property type="entry name" value="TrmY-like"/>
    <property type="match status" value="1"/>
</dbReference>
<dbReference type="NCBIfam" id="NF002560">
    <property type="entry name" value="PRK02135.1"/>
    <property type="match status" value="1"/>
</dbReference>
<dbReference type="EMBL" id="CP007264">
    <property type="protein sequence ID" value="AHL22586.1"/>
    <property type="molecule type" value="Genomic_DNA"/>
</dbReference>
<dbReference type="SUPFAM" id="SSF75217">
    <property type="entry name" value="alpha/beta knot"/>
    <property type="match status" value="1"/>
</dbReference>
<dbReference type="EC" id="2.1.1.257" evidence="6"/>
<comment type="similarity">
    <text evidence="6">Belongs to the methyltransferase superfamily. TrmY family.</text>
</comment>
<evidence type="ECO:0000256" key="5">
    <source>
        <dbReference type="ARBA" id="ARBA00022694"/>
    </source>
</evidence>
<comment type="subunit">
    <text evidence="6">Homodimer.</text>
</comment>
<feature type="binding site" evidence="6">
    <location>
        <position position="155"/>
    </location>
    <ligand>
        <name>S-adenosyl-L-methionine</name>
        <dbReference type="ChEBI" id="CHEBI:59789"/>
    </ligand>
</feature>
<evidence type="ECO:0000313" key="8">
    <source>
        <dbReference type="Proteomes" id="UP000019434"/>
    </source>
</evidence>
<evidence type="ECO:0000313" key="7">
    <source>
        <dbReference type="EMBL" id="AHL22586.1"/>
    </source>
</evidence>
<dbReference type="eggNOG" id="arCOG01239">
    <property type="taxonomic scope" value="Archaea"/>
</dbReference>
<keyword evidence="1 6" id="KW-0963">Cytoplasm</keyword>
<evidence type="ECO:0000256" key="3">
    <source>
        <dbReference type="ARBA" id="ARBA00022679"/>
    </source>
</evidence>
<evidence type="ECO:0000256" key="4">
    <source>
        <dbReference type="ARBA" id="ARBA00022691"/>
    </source>
</evidence>
<dbReference type="HAMAP" id="MF_00587">
    <property type="entry name" value="tRNA_methyltr_TrmY"/>
    <property type="match status" value="1"/>
</dbReference>
<comment type="subcellular location">
    <subcellularLocation>
        <location evidence="6">Cytoplasm</location>
    </subcellularLocation>
</comment>
<dbReference type="KEGG" id="tnu:BD01_0967"/>
<dbReference type="AlphaFoldDB" id="W8P1E1"/>
<sequence>MRTFIIKANKARTSPDFKLSDLPGTSGRIDVLCRFLNSAFLLSHGFRKNVRVWLLLYGPPNPPKAIRFEGPQLKVRLNPDERSTAKLIMKALKAGEGLKEPGKEVEVYPGLYVSNRTFEDVIRLTLKNSRLYYLHEEGKPIERVSFGGNVAFVLGDHEGLSREDEAFLEGIAEKVSVGKKSYLASHVVAYVNIFLDSIPLP</sequence>
<dbReference type="InterPro" id="IPR029028">
    <property type="entry name" value="Alpha/beta_knot_MTases"/>
</dbReference>
<keyword evidence="4 6" id="KW-0949">S-adenosyl-L-methionine</keyword>
<dbReference type="GO" id="GO:0008175">
    <property type="term" value="F:tRNA methyltransferase activity"/>
    <property type="evidence" value="ECO:0007669"/>
    <property type="project" value="UniProtKB-UniRule"/>
</dbReference>
<dbReference type="GO" id="GO:0005737">
    <property type="term" value="C:cytoplasm"/>
    <property type="evidence" value="ECO:0007669"/>
    <property type="project" value="UniProtKB-SubCell"/>
</dbReference>
<dbReference type="Pfam" id="PF04013">
    <property type="entry name" value="Methyltrn_RNA_2"/>
    <property type="match status" value="1"/>
</dbReference>
<dbReference type="GO" id="GO:0008757">
    <property type="term" value="F:S-adenosylmethionine-dependent methyltransferase activity"/>
    <property type="evidence" value="ECO:0007669"/>
    <property type="project" value="UniProtKB-UniRule"/>
</dbReference>